<dbReference type="SUPFAM" id="SSF53474">
    <property type="entry name" value="alpha/beta-Hydrolases"/>
    <property type="match status" value="1"/>
</dbReference>
<organism evidence="3 4">
    <name type="scientific">Streptosporangium vulgare</name>
    <dbReference type="NCBI Taxonomy" id="46190"/>
    <lineage>
        <taxon>Bacteria</taxon>
        <taxon>Bacillati</taxon>
        <taxon>Actinomycetota</taxon>
        <taxon>Actinomycetes</taxon>
        <taxon>Streptosporangiales</taxon>
        <taxon>Streptosporangiaceae</taxon>
        <taxon>Streptosporangium</taxon>
    </lineage>
</organism>
<dbReference type="EMBL" id="JBHMBS010000023">
    <property type="protein sequence ID" value="MFB9680446.1"/>
    <property type="molecule type" value="Genomic_DNA"/>
</dbReference>
<dbReference type="PRINTS" id="PR00111">
    <property type="entry name" value="ABHYDROLASE"/>
</dbReference>
<dbReference type="InterPro" id="IPR050471">
    <property type="entry name" value="AB_hydrolase"/>
</dbReference>
<protein>
    <submittedName>
        <fullName evidence="3">3-oxoadipate enol-lactonase</fullName>
        <ecNumber evidence="3">3.1.1.24</ecNumber>
    </submittedName>
</protein>
<dbReference type="Pfam" id="PF08386">
    <property type="entry name" value="Abhydrolase_4"/>
    <property type="match status" value="1"/>
</dbReference>
<keyword evidence="4" id="KW-1185">Reference proteome</keyword>
<reference evidence="3 4" key="1">
    <citation type="submission" date="2024-09" db="EMBL/GenBank/DDBJ databases">
        <authorList>
            <person name="Sun Q."/>
            <person name="Mori K."/>
        </authorList>
    </citation>
    <scope>NUCLEOTIDE SEQUENCE [LARGE SCALE GENOMIC DNA]</scope>
    <source>
        <strain evidence="3 4">JCM 3028</strain>
    </source>
</reference>
<dbReference type="NCBIfam" id="TIGR02427">
    <property type="entry name" value="protocat_pcaD"/>
    <property type="match status" value="1"/>
</dbReference>
<dbReference type="RefSeq" id="WP_344744054.1">
    <property type="nucleotide sequence ID" value="NZ_BAAAWW010000037.1"/>
</dbReference>
<dbReference type="InterPro" id="IPR013595">
    <property type="entry name" value="Pept_S33_TAP-like_C"/>
</dbReference>
<evidence type="ECO:0000259" key="2">
    <source>
        <dbReference type="Pfam" id="PF08386"/>
    </source>
</evidence>
<dbReference type="PANTHER" id="PTHR43433:SF5">
    <property type="entry name" value="AB HYDROLASE-1 DOMAIN-CONTAINING PROTEIN"/>
    <property type="match status" value="1"/>
</dbReference>
<evidence type="ECO:0000313" key="3">
    <source>
        <dbReference type="EMBL" id="MFB9680446.1"/>
    </source>
</evidence>
<feature type="domain" description="Peptidase S33 tripeptidyl aminopeptidase-like C-terminal" evidence="2">
    <location>
        <begin position="186"/>
        <end position="240"/>
    </location>
</feature>
<dbReference type="PANTHER" id="PTHR43433">
    <property type="entry name" value="HYDROLASE, ALPHA/BETA FOLD FAMILY PROTEIN"/>
    <property type="match status" value="1"/>
</dbReference>
<dbReference type="GO" id="GO:0047570">
    <property type="term" value="F:3-oxoadipate enol-lactonase activity"/>
    <property type="evidence" value="ECO:0007669"/>
    <property type="project" value="UniProtKB-EC"/>
</dbReference>
<dbReference type="InterPro" id="IPR000073">
    <property type="entry name" value="AB_hydrolase_1"/>
</dbReference>
<accession>A0ABV5TQ94</accession>
<keyword evidence="3" id="KW-0378">Hydrolase</keyword>
<comment type="caution">
    <text evidence="3">The sequence shown here is derived from an EMBL/GenBank/DDBJ whole genome shotgun (WGS) entry which is preliminary data.</text>
</comment>
<dbReference type="EC" id="3.1.1.24" evidence="3"/>
<dbReference type="Proteomes" id="UP001589610">
    <property type="component" value="Unassembled WGS sequence"/>
</dbReference>
<dbReference type="InterPro" id="IPR026968">
    <property type="entry name" value="PcaD/CatD"/>
</dbReference>
<gene>
    <name evidence="3" type="primary">pcaD</name>
    <name evidence="3" type="ORF">ACFFRH_33645</name>
</gene>
<feature type="domain" description="AB hydrolase-1" evidence="1">
    <location>
        <begin position="14"/>
        <end position="123"/>
    </location>
</feature>
<evidence type="ECO:0000313" key="4">
    <source>
        <dbReference type="Proteomes" id="UP001589610"/>
    </source>
</evidence>
<proteinExistence type="predicted"/>
<dbReference type="InterPro" id="IPR029058">
    <property type="entry name" value="AB_hydrolase_fold"/>
</dbReference>
<evidence type="ECO:0000259" key="1">
    <source>
        <dbReference type="Pfam" id="PF00561"/>
    </source>
</evidence>
<name>A0ABV5TQ94_9ACTN</name>
<dbReference type="Pfam" id="PF00561">
    <property type="entry name" value="Abhydrolase_1"/>
    <property type="match status" value="1"/>
</dbReference>
<sequence>MLYHEIEGPADGRPLVLAGSLGTTLEMWDPQMEALTGHFRVVRFDHRGHGRSPATGKCSIADLAGDVLDLLDLLGLPRVSFAGLSLGGMVGMWLAAHAPERIDRLALLCTSAKLGTPESWAERAGAVREAGTASIAETAMARWFTPSFTGREPYVTMLGGISAEGYAACCEAVGAMDLRPELPLISAPTLVLAGADDPATPPEHAERIAEGIAGSRLVVLPGAAHLANVERPEAVSEHLAWHFLRE</sequence>
<dbReference type="Gene3D" id="3.40.50.1820">
    <property type="entry name" value="alpha/beta hydrolase"/>
    <property type="match status" value="1"/>
</dbReference>